<dbReference type="KEGG" id="slt:Slit_1966"/>
<dbReference type="Proteomes" id="UP000001625">
    <property type="component" value="Chromosome"/>
</dbReference>
<reference evidence="1 2" key="1">
    <citation type="submission" date="2010-03" db="EMBL/GenBank/DDBJ databases">
        <title>Complete sequence of Sideroxydans lithotrophicus ES-1.</title>
        <authorList>
            <consortium name="US DOE Joint Genome Institute"/>
            <person name="Lucas S."/>
            <person name="Copeland A."/>
            <person name="Lapidus A."/>
            <person name="Cheng J.-F."/>
            <person name="Bruce D."/>
            <person name="Goodwin L."/>
            <person name="Pitluck S."/>
            <person name="Munk A.C."/>
            <person name="Detter J.C."/>
            <person name="Han C."/>
            <person name="Tapia R."/>
            <person name="Larimer F."/>
            <person name="Land M."/>
            <person name="Hauser L."/>
            <person name="Kyrpides N."/>
            <person name="Ivanova N."/>
            <person name="Emerson D."/>
            <person name="Woyke T."/>
        </authorList>
    </citation>
    <scope>NUCLEOTIDE SEQUENCE [LARGE SCALE GENOMIC DNA]</scope>
    <source>
        <strain evidence="1 2">ES-1</strain>
    </source>
</reference>
<evidence type="ECO:0000313" key="2">
    <source>
        <dbReference type="Proteomes" id="UP000001625"/>
    </source>
</evidence>
<sequence>MLSLASMLLGNVPLNRAKFIPEQKDFKVKSSKTVKPESAKAMKSYQINASKPCAHPGCDQPRHKSKSGKCHTTLCTHHYSLQQERFRVRR</sequence>
<dbReference type="AlphaFoldDB" id="D5CTA9"/>
<evidence type="ECO:0000313" key="1">
    <source>
        <dbReference type="EMBL" id="ADE12195.1"/>
    </source>
</evidence>
<organism evidence="1 2">
    <name type="scientific">Sideroxydans lithotrophicus (strain ES-1)</name>
    <dbReference type="NCBI Taxonomy" id="580332"/>
    <lineage>
        <taxon>Bacteria</taxon>
        <taxon>Pseudomonadati</taxon>
        <taxon>Pseudomonadota</taxon>
        <taxon>Betaproteobacteria</taxon>
        <taxon>Nitrosomonadales</taxon>
        <taxon>Gallionellaceae</taxon>
        <taxon>Sideroxydans</taxon>
    </lineage>
</organism>
<keyword evidence="2" id="KW-1185">Reference proteome</keyword>
<dbReference type="EMBL" id="CP001965">
    <property type="protein sequence ID" value="ADE12195.1"/>
    <property type="molecule type" value="Genomic_DNA"/>
</dbReference>
<name>D5CTA9_SIDLE</name>
<dbReference type="STRING" id="580332.Slit_1966"/>
<dbReference type="HOGENOM" id="CLU_2439138_0_0_4"/>
<protein>
    <submittedName>
        <fullName evidence="1">Uncharacterized protein</fullName>
    </submittedName>
</protein>
<proteinExistence type="predicted"/>
<gene>
    <name evidence="1" type="ordered locus">Slit_1966</name>
</gene>
<accession>D5CTA9</accession>